<name>K4KME6_SIMAS</name>
<comment type="subcellular location">
    <subcellularLocation>
        <location evidence="1">Cell membrane</location>
        <topology evidence="1">Multi-pass membrane protein</topology>
    </subcellularLocation>
</comment>
<evidence type="ECO:0000313" key="11">
    <source>
        <dbReference type="Proteomes" id="UP000000466"/>
    </source>
</evidence>
<dbReference type="EMBL" id="CP003746">
    <property type="protein sequence ID" value="AFV00350.1"/>
    <property type="molecule type" value="Genomic_DNA"/>
</dbReference>
<feature type="transmembrane region" description="Helical" evidence="7">
    <location>
        <begin position="62"/>
        <end position="80"/>
    </location>
</feature>
<dbReference type="Pfam" id="PF23357">
    <property type="entry name" value="DUF7088"/>
    <property type="match status" value="2"/>
</dbReference>
<dbReference type="GO" id="GO:0005886">
    <property type="term" value="C:plasma membrane"/>
    <property type="evidence" value="ECO:0007669"/>
    <property type="project" value="UniProtKB-SubCell"/>
</dbReference>
<feature type="region of interest" description="Disordered" evidence="6">
    <location>
        <begin position="811"/>
        <end position="830"/>
    </location>
</feature>
<feature type="transmembrane region" description="Helical" evidence="7">
    <location>
        <begin position="139"/>
        <end position="160"/>
    </location>
</feature>
<reference evidence="10 11" key="1">
    <citation type="journal article" date="2013" name="Genome Announc.">
        <title>Complete genome sequence of Simiduia agarivorans SA1(T), a marine bacterium able to degrade a variety of polysaccharides.</title>
        <authorList>
            <person name="Lin S.Y."/>
            <person name="Shieh W.Y."/>
            <person name="Chen J.S."/>
            <person name="Tang S.L."/>
        </authorList>
    </citation>
    <scope>NUCLEOTIDE SEQUENCE [LARGE SCALE GENOMIC DNA]</scope>
    <source>
        <strain evidence="11">DSM 21679 / JCM 13881 / BCRC 17597 / SA1</strain>
    </source>
</reference>
<gene>
    <name evidence="10" type="ordered locus">M5M_16085</name>
</gene>
<evidence type="ECO:0000256" key="1">
    <source>
        <dbReference type="ARBA" id="ARBA00004651"/>
    </source>
</evidence>
<dbReference type="OrthoDB" id="9794512at2"/>
<dbReference type="AlphaFoldDB" id="K4KME6"/>
<feature type="transmembrane region" description="Helical" evidence="7">
    <location>
        <begin position="20"/>
        <end position="42"/>
    </location>
</feature>
<evidence type="ECO:0008006" key="12">
    <source>
        <dbReference type="Google" id="ProtNLM"/>
    </source>
</evidence>
<keyword evidence="4 7" id="KW-1133">Transmembrane helix</keyword>
<feature type="compositionally biased region" description="Basic and acidic residues" evidence="6">
    <location>
        <begin position="817"/>
        <end position="830"/>
    </location>
</feature>
<proteinExistence type="predicted"/>
<keyword evidence="5 7" id="KW-0472">Membrane</keyword>
<evidence type="ECO:0000256" key="5">
    <source>
        <dbReference type="ARBA" id="ARBA00023136"/>
    </source>
</evidence>
<feature type="domain" description="DUF7088" evidence="9">
    <location>
        <begin position="439"/>
        <end position="516"/>
    </location>
</feature>
<feature type="transmembrane region" description="Helical" evidence="7">
    <location>
        <begin position="167"/>
        <end position="188"/>
    </location>
</feature>
<feature type="transmembrane region" description="Helical" evidence="7">
    <location>
        <begin position="101"/>
        <end position="127"/>
    </location>
</feature>
<dbReference type="RefSeq" id="WP_015048502.1">
    <property type="nucleotide sequence ID" value="NC_018868.3"/>
</dbReference>
<dbReference type="InterPro" id="IPR051449">
    <property type="entry name" value="ABC-2_transporter_component"/>
</dbReference>
<dbReference type="KEGG" id="saga:M5M_16085"/>
<evidence type="ECO:0000259" key="8">
    <source>
        <dbReference type="Pfam" id="PF09822"/>
    </source>
</evidence>
<dbReference type="GO" id="GO:0140359">
    <property type="term" value="F:ABC-type transporter activity"/>
    <property type="evidence" value="ECO:0007669"/>
    <property type="project" value="InterPro"/>
</dbReference>
<dbReference type="Pfam" id="PF12679">
    <property type="entry name" value="ABC2_membrane_2"/>
    <property type="match status" value="1"/>
</dbReference>
<feature type="transmembrane region" description="Helical" evidence="7">
    <location>
        <begin position="222"/>
        <end position="240"/>
    </location>
</feature>
<evidence type="ECO:0000259" key="9">
    <source>
        <dbReference type="Pfam" id="PF23357"/>
    </source>
</evidence>
<dbReference type="PANTHER" id="PTHR30294">
    <property type="entry name" value="MEMBRANE COMPONENT OF ABC TRANSPORTER YHHJ-RELATED"/>
    <property type="match status" value="1"/>
</dbReference>
<accession>K4KME6</accession>
<keyword evidence="3 7" id="KW-0812">Transmembrane</keyword>
<keyword evidence="11" id="KW-1185">Reference proteome</keyword>
<dbReference type="HOGENOM" id="CLU_305184_0_0_6"/>
<evidence type="ECO:0000256" key="4">
    <source>
        <dbReference type="ARBA" id="ARBA00022989"/>
    </source>
</evidence>
<dbReference type="InterPro" id="IPR019196">
    <property type="entry name" value="ABC_transp_unknown"/>
</dbReference>
<feature type="transmembrane region" description="Helical" evidence="7">
    <location>
        <begin position="260"/>
        <end position="280"/>
    </location>
</feature>
<organism evidence="10 11">
    <name type="scientific">Simiduia agarivorans (strain DSM 21679 / JCM 13881 / BCRC 17597 / SA1)</name>
    <dbReference type="NCBI Taxonomy" id="1117647"/>
    <lineage>
        <taxon>Bacteria</taxon>
        <taxon>Pseudomonadati</taxon>
        <taxon>Pseudomonadota</taxon>
        <taxon>Gammaproteobacteria</taxon>
        <taxon>Cellvibrionales</taxon>
        <taxon>Cellvibrionaceae</taxon>
        <taxon>Simiduia</taxon>
    </lineage>
</organism>
<evidence type="ECO:0000256" key="3">
    <source>
        <dbReference type="ARBA" id="ARBA00022692"/>
    </source>
</evidence>
<dbReference type="eggNOG" id="COG3225">
    <property type="taxonomic scope" value="Bacteria"/>
</dbReference>
<feature type="transmembrane region" description="Helical" evidence="7">
    <location>
        <begin position="918"/>
        <end position="935"/>
    </location>
</feature>
<dbReference type="PANTHER" id="PTHR30294:SF29">
    <property type="entry name" value="MULTIDRUG ABC TRANSPORTER PERMEASE YBHS-RELATED"/>
    <property type="match status" value="1"/>
</dbReference>
<feature type="domain" description="DUF7088" evidence="9">
    <location>
        <begin position="288"/>
        <end position="391"/>
    </location>
</feature>
<protein>
    <recommendedName>
        <fullName evidence="12">ABC transporter permease</fullName>
    </recommendedName>
</protein>
<dbReference type="InterPro" id="IPR055396">
    <property type="entry name" value="DUF7088"/>
</dbReference>
<evidence type="ECO:0000256" key="2">
    <source>
        <dbReference type="ARBA" id="ARBA00022475"/>
    </source>
</evidence>
<dbReference type="Proteomes" id="UP000000466">
    <property type="component" value="Chromosome"/>
</dbReference>
<feature type="domain" description="ABC-type uncharacterised transport system" evidence="8">
    <location>
        <begin position="569"/>
        <end position="871"/>
    </location>
</feature>
<evidence type="ECO:0000313" key="10">
    <source>
        <dbReference type="EMBL" id="AFV00350.1"/>
    </source>
</evidence>
<sequence>MPNNTSWPVVRRTAAKEIDLFFSSPVAYLFLGVFLAVTLFVFFWVEAFFSRNIADIRPMFEWMPVLLIFLCSTLTMRLWSEEKRTGTLEFLLTRPYGLWHFVAGKFLSCLWLLLLALCLTLPLPVTVALLGDLDWGPVWSGYLATFLLGAAYLSIGLFVSARCDNQIVSLIGAMALCSVFYLIGSPALTDFVSAPLSDWLKLLGSGARFEAIARGVIDLRDLVYYLSLTLVFLSLNTLTLEQARWANNGNKRYHRQWRTITALAVLNLLVSNVWIGQIHALRIDTTQGQQYSLSDATHRYLSELQEPLLLRGYFSDKTHPLLAPLVPQLKDLLREYEVAGKGKVRVEFIDPQTDQALEQEANEKYGIAPVPFQVADRYQASIVSSYFNVLVQYGDQYQTLGFRDFIEVMARAEGNIDVALRNPEHDLTSAIKKNLQRYQTSGNVFDAISAPVQFTGYISDDAVLPTQLIEFRARVEQELNNWVEKSDGKLAVSFANPDNDTQLAEQLAEAHGLSPLVADIFAAKPFYFYLTLQGSDQWLTIPLEDLSQEAFARNLKAGLQRFARGFSKTVGLVTPPNQRFGGRQFSRLSQYLGDNLLVKSEDIGDGSVSGDTDILLLAAPENLTDAQVFAVDQFLMQGGTVVMASSPFGASLNNRSLSLSSHNSGLQDWLAHHGVSMPKQLVQDASNATLPIPVTRNLGGFQIQDVHMVDYPYFVDIRPEGLHADHPATAGLPQATLTWASPIEIDAARNDGRAVDTLLRSSAQTWLSDSTRILPDNRGQVALGDSADSQVLGVAISGQFESFFKGKASPLLPDATPDDKDTGSESKADAEPVISQVIERSPASARLIVFSSNDFLSDAALSLASASLGAEYTNPLALVSNTLDWALDDDGLTAIRARGHFNRTLPPMEQSAQILWEYGNYLMAFLLIALVALAQKHQQLRNQRRLERAFTATTQEVAHA</sequence>
<dbReference type="eggNOG" id="COG1277">
    <property type="taxonomic scope" value="Bacteria"/>
</dbReference>
<dbReference type="STRING" id="1117647.M5M_16085"/>
<dbReference type="Pfam" id="PF09822">
    <property type="entry name" value="ABC_transp_aux"/>
    <property type="match status" value="1"/>
</dbReference>
<evidence type="ECO:0000256" key="7">
    <source>
        <dbReference type="SAM" id="Phobius"/>
    </source>
</evidence>
<keyword evidence="2" id="KW-1003">Cell membrane</keyword>
<evidence type="ECO:0000256" key="6">
    <source>
        <dbReference type="SAM" id="MobiDB-lite"/>
    </source>
</evidence>